<evidence type="ECO:0000313" key="2">
    <source>
        <dbReference type="Proteomes" id="UP000278351"/>
    </source>
</evidence>
<dbReference type="RefSeq" id="WP_123847080.1">
    <property type="nucleotide sequence ID" value="NZ_RPDH01000002.1"/>
</dbReference>
<dbReference type="OrthoDB" id="8899365at2"/>
<dbReference type="AlphaFoldDB" id="A0A3N4PWH1"/>
<proteinExistence type="predicted"/>
<dbReference type="EMBL" id="RPDH01000002">
    <property type="protein sequence ID" value="RPE08080.1"/>
    <property type="molecule type" value="Genomic_DNA"/>
</dbReference>
<name>A0A3N4PWH1_9BACT</name>
<evidence type="ECO:0000313" key="1">
    <source>
        <dbReference type="EMBL" id="RPE08080.1"/>
    </source>
</evidence>
<protein>
    <submittedName>
        <fullName evidence="1">Uncharacterized protein</fullName>
    </submittedName>
</protein>
<gene>
    <name evidence="1" type="ORF">EGT74_13495</name>
</gene>
<dbReference type="Proteomes" id="UP000278351">
    <property type="component" value="Unassembled WGS sequence"/>
</dbReference>
<keyword evidence="2" id="KW-1185">Reference proteome</keyword>
<reference evidence="1 2" key="1">
    <citation type="submission" date="2018-11" db="EMBL/GenBank/DDBJ databases">
        <title>Chitinophaga lutea sp.nov., isolate from arsenic contaminated soil.</title>
        <authorList>
            <person name="Zong Y."/>
        </authorList>
    </citation>
    <scope>NUCLEOTIDE SEQUENCE [LARGE SCALE GENOMIC DNA]</scope>
    <source>
        <strain evidence="1 2">ZY74</strain>
    </source>
</reference>
<organism evidence="1 2">
    <name type="scientific">Chitinophaga lutea</name>
    <dbReference type="NCBI Taxonomy" id="2488634"/>
    <lineage>
        <taxon>Bacteria</taxon>
        <taxon>Pseudomonadati</taxon>
        <taxon>Bacteroidota</taxon>
        <taxon>Chitinophagia</taxon>
        <taxon>Chitinophagales</taxon>
        <taxon>Chitinophagaceae</taxon>
        <taxon>Chitinophaga</taxon>
    </lineage>
</organism>
<sequence>MKNHAFTREQAVQLTSQALQAAYRPHPDDPALPSGPWAPIIRSALKQSVFYTGAGAALRAIAQRYPQVWDLWGNPLSLVALNPQPLPPGDIAFAFALAQEVIDRALLIHDLSVALRPEESGKAATAAAGLVQDFTDDLCPVPPKIVIPRKKGPFPVPPDAAAGWAALEMMAVGISFVQAAEGMAVPALQEALHAAGNQILDVGLSRL</sequence>
<accession>A0A3N4PWH1</accession>
<comment type="caution">
    <text evidence="1">The sequence shown here is derived from an EMBL/GenBank/DDBJ whole genome shotgun (WGS) entry which is preliminary data.</text>
</comment>